<evidence type="ECO:0000313" key="2">
    <source>
        <dbReference type="Proteomes" id="UP001165064"/>
    </source>
</evidence>
<sequence>MNLLDLKTIIILLSFTTISESLHIHRNNTNHHKHHAHVRRDGRCEFPHDEGIVKLASNAHGWAMDNDCTDGSWCQYACPPGQLMGQWNASVTKYGPGSMDGGFYCNQGKLEKHVATNKVCYPGKGTASIYNGCSKNVAVCQTVLPGNEAMLIPTNVNASSSQSLAVPGTDYWAGTASHFYINPPGVSVEEGCVWGSTENPYGNWSPYVIGFNMDASGNTYAKLGWNPIYFETTSPFRETKPSFGVTLKCVDPSKCNGDPCVINPHSIGLNKLNRGGLMSDNAAWCIITATDYSKVKVEVFDV</sequence>
<comment type="caution">
    <text evidence="1">The sequence shown here is derived from an EMBL/GenBank/DDBJ whole genome shotgun (WGS) entry which is preliminary data.</text>
</comment>
<reference evidence="1" key="1">
    <citation type="submission" date="2023-04" db="EMBL/GenBank/DDBJ databases">
        <title>Ambrosiozyma monospora NBRC 10751.</title>
        <authorList>
            <person name="Ichikawa N."/>
            <person name="Sato H."/>
            <person name="Tonouchi N."/>
        </authorList>
    </citation>
    <scope>NUCLEOTIDE SEQUENCE</scope>
    <source>
        <strain evidence="1">NBRC 10751</strain>
    </source>
</reference>
<protein>
    <submittedName>
        <fullName evidence="1">Unnamed protein product</fullName>
    </submittedName>
</protein>
<keyword evidence="2" id="KW-1185">Reference proteome</keyword>
<gene>
    <name evidence="1" type="ORF">Amon02_001140300</name>
</gene>
<organism evidence="1 2">
    <name type="scientific">Ambrosiozyma monospora</name>
    <name type="common">Yeast</name>
    <name type="synonym">Endomycopsis monosporus</name>
    <dbReference type="NCBI Taxonomy" id="43982"/>
    <lineage>
        <taxon>Eukaryota</taxon>
        <taxon>Fungi</taxon>
        <taxon>Dikarya</taxon>
        <taxon>Ascomycota</taxon>
        <taxon>Saccharomycotina</taxon>
        <taxon>Pichiomycetes</taxon>
        <taxon>Pichiales</taxon>
        <taxon>Pichiaceae</taxon>
        <taxon>Ambrosiozyma</taxon>
    </lineage>
</organism>
<proteinExistence type="predicted"/>
<name>A0ACB5U5J2_AMBMO</name>
<dbReference type="Proteomes" id="UP001165064">
    <property type="component" value="Unassembled WGS sequence"/>
</dbReference>
<dbReference type="EMBL" id="BSXS01012386">
    <property type="protein sequence ID" value="GMF02255.1"/>
    <property type="molecule type" value="Genomic_DNA"/>
</dbReference>
<evidence type="ECO:0000313" key="1">
    <source>
        <dbReference type="EMBL" id="GMF02255.1"/>
    </source>
</evidence>
<accession>A0ACB5U5J2</accession>